<proteinExistence type="predicted"/>
<organism evidence="2 3">
    <name type="scientific">Limosa lapponica baueri</name>
    <dbReference type="NCBI Taxonomy" id="1758121"/>
    <lineage>
        <taxon>Eukaryota</taxon>
        <taxon>Metazoa</taxon>
        <taxon>Chordata</taxon>
        <taxon>Craniata</taxon>
        <taxon>Vertebrata</taxon>
        <taxon>Euteleostomi</taxon>
        <taxon>Archelosauria</taxon>
        <taxon>Archosauria</taxon>
        <taxon>Dinosauria</taxon>
        <taxon>Saurischia</taxon>
        <taxon>Theropoda</taxon>
        <taxon>Coelurosauria</taxon>
        <taxon>Aves</taxon>
        <taxon>Neognathae</taxon>
        <taxon>Neoaves</taxon>
        <taxon>Charadriiformes</taxon>
        <taxon>Scolopacidae</taxon>
        <taxon>Limosa</taxon>
    </lineage>
</organism>
<protein>
    <recommendedName>
        <fullName evidence="1">BCAS3 WD40 domain-containing protein</fullName>
    </recommendedName>
</protein>
<feature type="domain" description="BCAS3 WD40" evidence="1">
    <location>
        <begin position="22"/>
        <end position="50"/>
    </location>
</feature>
<sequence length="95" mass="10492">MVQFELHGFYQLHKSELKLKQCAQKCDNFSEKRPLLGVCKSIGSSGHLLTYFGDYAGNGMKYCSCQHVAETAGNGRPILSAAMAVKDLFGDLEMQ</sequence>
<keyword evidence="3" id="KW-1185">Reference proteome</keyword>
<evidence type="ECO:0000313" key="3">
    <source>
        <dbReference type="Proteomes" id="UP000233556"/>
    </source>
</evidence>
<dbReference type="AlphaFoldDB" id="A0A2I0TLS5"/>
<reference evidence="3" key="2">
    <citation type="submission" date="2017-12" db="EMBL/GenBank/DDBJ databases">
        <title>Genome sequence of the Bar-tailed Godwit (Limosa lapponica baueri).</title>
        <authorList>
            <person name="Lima N.C.B."/>
            <person name="Parody-Merino A.M."/>
            <person name="Battley P.F."/>
            <person name="Fidler A.E."/>
            <person name="Prosdocimi F."/>
        </authorList>
    </citation>
    <scope>NUCLEOTIDE SEQUENCE [LARGE SCALE GENOMIC DNA]</scope>
</reference>
<reference evidence="3" key="1">
    <citation type="submission" date="2017-11" db="EMBL/GenBank/DDBJ databases">
        <authorList>
            <person name="Lima N.C."/>
            <person name="Parody-Merino A.M."/>
            <person name="Battley P.F."/>
            <person name="Fidler A.E."/>
            <person name="Prosdocimi F."/>
        </authorList>
    </citation>
    <scope>NUCLEOTIDE SEQUENCE [LARGE SCALE GENOMIC DNA]</scope>
</reference>
<dbReference type="InterPro" id="IPR048382">
    <property type="entry name" value="BCAS3_WD40"/>
</dbReference>
<evidence type="ECO:0000313" key="2">
    <source>
        <dbReference type="EMBL" id="PKU34759.1"/>
    </source>
</evidence>
<accession>A0A2I0TLS5</accession>
<dbReference type="EMBL" id="KZ508826">
    <property type="protein sequence ID" value="PKU34759.1"/>
    <property type="molecule type" value="Genomic_DNA"/>
</dbReference>
<evidence type="ECO:0000259" key="1">
    <source>
        <dbReference type="Pfam" id="PF21034"/>
    </source>
</evidence>
<dbReference type="OrthoDB" id="25778at2759"/>
<gene>
    <name evidence="2" type="ORF">llap_14937</name>
</gene>
<name>A0A2I0TLS5_LIMLA</name>
<dbReference type="Proteomes" id="UP000233556">
    <property type="component" value="Unassembled WGS sequence"/>
</dbReference>
<dbReference type="Pfam" id="PF21034">
    <property type="entry name" value="BCAS3_WD40"/>
    <property type="match status" value="1"/>
</dbReference>